<dbReference type="Proteomes" id="UP001200642">
    <property type="component" value="Unassembled WGS sequence"/>
</dbReference>
<evidence type="ECO:0000313" key="1">
    <source>
        <dbReference type="EMBL" id="MCG2462319.1"/>
    </source>
</evidence>
<organism evidence="1 2">
    <name type="scientific">Cerina litoralis</name>
    <dbReference type="NCBI Taxonomy" id="2874477"/>
    <lineage>
        <taxon>Bacteria</taxon>
        <taxon>Pseudomonadati</taxon>
        <taxon>Bacteroidota</taxon>
        <taxon>Flavobacteriia</taxon>
        <taxon>Flavobacteriales</taxon>
        <taxon>Flavobacteriaceae</taxon>
        <taxon>Cerina</taxon>
    </lineage>
</organism>
<dbReference type="EMBL" id="JAIRBC010000029">
    <property type="protein sequence ID" value="MCG2462319.1"/>
    <property type="molecule type" value="Genomic_DNA"/>
</dbReference>
<gene>
    <name evidence="1" type="ORF">K8352_16275</name>
</gene>
<proteinExistence type="predicted"/>
<dbReference type="RefSeq" id="WP_317903459.1">
    <property type="nucleotide sequence ID" value="NZ_JAIRBC010000029.1"/>
</dbReference>
<comment type="caution">
    <text evidence="1">The sequence shown here is derived from an EMBL/GenBank/DDBJ whole genome shotgun (WGS) entry which is preliminary data.</text>
</comment>
<dbReference type="AlphaFoldDB" id="A0AAE3EXS7"/>
<evidence type="ECO:0000313" key="2">
    <source>
        <dbReference type="Proteomes" id="UP001200642"/>
    </source>
</evidence>
<name>A0AAE3EXS7_9FLAO</name>
<protein>
    <submittedName>
        <fullName evidence="1">Transporter</fullName>
    </submittedName>
</protein>
<accession>A0AAE3EXS7</accession>
<sequence>MHIPSLLLIVLILSSGYVVGQEKEQDAGGDLEKKIQNPIANLISVPFQNNTDFGVGSFDGTRNTLNIQPVIPLALNENLNLITRTIIPIISQPTGPGESEFGLGDISLSMFLTPAKPGKVIYGGGVALGVPTGTDQFLGSGKWTAGPSLVLIYQPKGWTFGSLIQNSWSYAGAGSRGDVNFFYSQVFVTKNLQKGWYVNSAPIITANWEASSGNQWTIPLGAGLGKLFRVGKLPINAQAGYYFNVEKPAGGPDSQLRVQATLLFPK</sequence>
<reference evidence="1" key="1">
    <citation type="submission" date="2023-02" db="EMBL/GenBank/DDBJ databases">
        <title>Genome of Flavobacteriaceae gen. nov. sp. strain F89.</title>
        <authorList>
            <person name="Wang Y."/>
        </authorList>
    </citation>
    <scope>NUCLEOTIDE SEQUENCE</scope>
    <source>
        <strain evidence="1">F89</strain>
    </source>
</reference>
<keyword evidence="2" id="KW-1185">Reference proteome</keyword>